<accession>A0A1G7MFE5</accession>
<dbReference type="InterPro" id="IPR036280">
    <property type="entry name" value="Multihaem_cyt_sf"/>
</dbReference>
<dbReference type="OrthoDB" id="656942at2"/>
<evidence type="ECO:0000313" key="3">
    <source>
        <dbReference type="Proteomes" id="UP000198748"/>
    </source>
</evidence>
<feature type="compositionally biased region" description="Basic and acidic residues" evidence="1">
    <location>
        <begin position="33"/>
        <end position="45"/>
    </location>
</feature>
<evidence type="ECO:0000256" key="1">
    <source>
        <dbReference type="SAM" id="MobiDB-lite"/>
    </source>
</evidence>
<dbReference type="STRING" id="659014.SAMN04487996_111248"/>
<dbReference type="Proteomes" id="UP000198748">
    <property type="component" value="Unassembled WGS sequence"/>
</dbReference>
<dbReference type="AlphaFoldDB" id="A0A1G7MFE5"/>
<organism evidence="2 3">
    <name type="scientific">Dyadobacter soli</name>
    <dbReference type="NCBI Taxonomy" id="659014"/>
    <lineage>
        <taxon>Bacteria</taxon>
        <taxon>Pseudomonadati</taxon>
        <taxon>Bacteroidota</taxon>
        <taxon>Cytophagia</taxon>
        <taxon>Cytophagales</taxon>
        <taxon>Spirosomataceae</taxon>
        <taxon>Dyadobacter</taxon>
    </lineage>
</organism>
<name>A0A1G7MFE5_9BACT</name>
<dbReference type="EMBL" id="FNAN01000011">
    <property type="protein sequence ID" value="SDF60421.1"/>
    <property type="molecule type" value="Genomic_DNA"/>
</dbReference>
<dbReference type="RefSeq" id="WP_090153844.1">
    <property type="nucleotide sequence ID" value="NZ_FNAN01000011.1"/>
</dbReference>
<proteinExistence type="predicted"/>
<evidence type="ECO:0008006" key="4">
    <source>
        <dbReference type="Google" id="ProtNLM"/>
    </source>
</evidence>
<sequence>MKKIFTRRPGKVIVITAITFVFYVVEAGRSPKDALTDVSSHDKALPTRQVPSDAADRRANESKKAFLEAYRVFMHPRCMNCHPKGDTPFQGDDSHLHPQGVTRGPDGKGLYANKCANCHQPQTGELEGEHMPPSHPTWHLPPAHRKMVFEGKSPRTLAASFKDSSFTGFATMERFIEHVETDRLVRHSFTYGTRPPLSHAEFVAKVKEWIEKGAVLPDK</sequence>
<keyword evidence="3" id="KW-1185">Reference proteome</keyword>
<reference evidence="3" key="1">
    <citation type="submission" date="2016-10" db="EMBL/GenBank/DDBJ databases">
        <authorList>
            <person name="Varghese N."/>
            <person name="Submissions S."/>
        </authorList>
    </citation>
    <scope>NUCLEOTIDE SEQUENCE [LARGE SCALE GENOMIC DNA]</scope>
    <source>
        <strain evidence="3">DSM 25329</strain>
    </source>
</reference>
<dbReference type="SUPFAM" id="SSF48695">
    <property type="entry name" value="Multiheme cytochromes"/>
    <property type="match status" value="1"/>
</dbReference>
<protein>
    <recommendedName>
        <fullName evidence="4">Cytochrome c domain-containing protein</fullName>
    </recommendedName>
</protein>
<evidence type="ECO:0000313" key="2">
    <source>
        <dbReference type="EMBL" id="SDF60421.1"/>
    </source>
</evidence>
<gene>
    <name evidence="2" type="ORF">SAMN04487996_111248</name>
</gene>
<feature type="region of interest" description="Disordered" evidence="1">
    <location>
        <begin position="33"/>
        <end position="60"/>
    </location>
</feature>